<evidence type="ECO:0000313" key="1">
    <source>
        <dbReference type="EMBL" id="KAJ8058958.1"/>
    </source>
</evidence>
<evidence type="ECO:0000313" key="2">
    <source>
        <dbReference type="Proteomes" id="UP001152300"/>
    </source>
</evidence>
<dbReference type="AlphaFoldDB" id="A0A9X0AB56"/>
<proteinExistence type="predicted"/>
<dbReference type="Proteomes" id="UP001152300">
    <property type="component" value="Unassembled WGS sequence"/>
</dbReference>
<gene>
    <name evidence="1" type="ORF">OCU04_011942</name>
</gene>
<name>A0A9X0AB56_9HELO</name>
<keyword evidence="2" id="KW-1185">Reference proteome</keyword>
<sequence length="113" mass="12809">MSGLQDTIRHIRFSSSLRWTIPSITGRREKYKHFSPVIAKSIKSGIHKDSNNVIFSGGKCSSCYHFSSTLYGGVDWMLSIKFLHRGFYSTPRYSNYGRLGLNHSGGNRAKDFV</sequence>
<comment type="caution">
    <text evidence="1">The sequence shown here is derived from an EMBL/GenBank/DDBJ whole genome shotgun (WGS) entry which is preliminary data.</text>
</comment>
<reference evidence="1" key="1">
    <citation type="submission" date="2022-11" db="EMBL/GenBank/DDBJ databases">
        <title>Genome Resource of Sclerotinia nivalis Strain SnTB1, a Plant Pathogen Isolated from American Ginseng.</title>
        <authorList>
            <person name="Fan S."/>
        </authorList>
    </citation>
    <scope>NUCLEOTIDE SEQUENCE</scope>
    <source>
        <strain evidence="1">SnTB1</strain>
    </source>
</reference>
<protein>
    <submittedName>
        <fullName evidence="1">Uncharacterized protein</fullName>
    </submittedName>
</protein>
<organism evidence="1 2">
    <name type="scientific">Sclerotinia nivalis</name>
    <dbReference type="NCBI Taxonomy" id="352851"/>
    <lineage>
        <taxon>Eukaryota</taxon>
        <taxon>Fungi</taxon>
        <taxon>Dikarya</taxon>
        <taxon>Ascomycota</taxon>
        <taxon>Pezizomycotina</taxon>
        <taxon>Leotiomycetes</taxon>
        <taxon>Helotiales</taxon>
        <taxon>Sclerotiniaceae</taxon>
        <taxon>Sclerotinia</taxon>
    </lineage>
</organism>
<dbReference type="EMBL" id="JAPEIS010000015">
    <property type="protein sequence ID" value="KAJ8058958.1"/>
    <property type="molecule type" value="Genomic_DNA"/>
</dbReference>
<accession>A0A9X0AB56</accession>